<dbReference type="EMBL" id="CAJOBP010075486">
    <property type="protein sequence ID" value="CAF4897191.1"/>
    <property type="molecule type" value="Genomic_DNA"/>
</dbReference>
<organism evidence="2 3">
    <name type="scientific">Rotaria socialis</name>
    <dbReference type="NCBI Taxonomy" id="392032"/>
    <lineage>
        <taxon>Eukaryota</taxon>
        <taxon>Metazoa</taxon>
        <taxon>Spiralia</taxon>
        <taxon>Gnathifera</taxon>
        <taxon>Rotifera</taxon>
        <taxon>Eurotatoria</taxon>
        <taxon>Bdelloidea</taxon>
        <taxon>Philodinida</taxon>
        <taxon>Philodinidae</taxon>
        <taxon>Rotaria</taxon>
    </lineage>
</organism>
<reference evidence="2" key="1">
    <citation type="submission" date="2021-02" db="EMBL/GenBank/DDBJ databases">
        <authorList>
            <person name="Nowell W R."/>
        </authorList>
    </citation>
    <scope>NUCLEOTIDE SEQUENCE</scope>
</reference>
<feature type="region of interest" description="Disordered" evidence="1">
    <location>
        <begin position="1"/>
        <end position="39"/>
    </location>
</feature>
<protein>
    <submittedName>
        <fullName evidence="2">Uncharacterized protein</fullName>
    </submittedName>
</protein>
<dbReference type="Proteomes" id="UP000663873">
    <property type="component" value="Unassembled WGS sequence"/>
</dbReference>
<name>A0A821UYV3_9BILA</name>
<gene>
    <name evidence="2" type="ORF">UJA718_LOCUS45344</name>
</gene>
<dbReference type="AlphaFoldDB" id="A0A821UYV3"/>
<sequence>MASVKKNPESTSNASSSSKEMTEGELIKEIQMGSQARYV</sequence>
<accession>A0A821UYV3</accession>
<feature type="non-terminal residue" evidence="2">
    <location>
        <position position="1"/>
    </location>
</feature>
<evidence type="ECO:0000256" key="1">
    <source>
        <dbReference type="SAM" id="MobiDB-lite"/>
    </source>
</evidence>
<proteinExistence type="predicted"/>
<comment type="caution">
    <text evidence="2">The sequence shown here is derived from an EMBL/GenBank/DDBJ whole genome shotgun (WGS) entry which is preliminary data.</text>
</comment>
<evidence type="ECO:0000313" key="3">
    <source>
        <dbReference type="Proteomes" id="UP000663873"/>
    </source>
</evidence>
<keyword evidence="3" id="KW-1185">Reference proteome</keyword>
<evidence type="ECO:0000313" key="2">
    <source>
        <dbReference type="EMBL" id="CAF4897191.1"/>
    </source>
</evidence>